<proteinExistence type="inferred from homology"/>
<keyword evidence="1" id="KW-0749">Sporulation</keyword>
<keyword evidence="1" id="KW-0378">Hydrolase</keyword>
<name>A0A918CYE9_9BACI</name>
<feature type="transmembrane region" description="Helical" evidence="3">
    <location>
        <begin position="34"/>
        <end position="51"/>
    </location>
</feature>
<comment type="subunit">
    <text evidence="1">Self-associates. Interacts with SigE. Interacts with SpoIIR.</text>
</comment>
<keyword evidence="1" id="KW-0064">Aspartyl protease</keyword>
<dbReference type="GO" id="GO:0004190">
    <property type="term" value="F:aspartic-type endopeptidase activity"/>
    <property type="evidence" value="ECO:0007669"/>
    <property type="project" value="UniProtKB-KW"/>
</dbReference>
<dbReference type="Proteomes" id="UP000624041">
    <property type="component" value="Unassembled WGS sequence"/>
</dbReference>
<dbReference type="PIRSF" id="PIRSF018571">
    <property type="entry name" value="SpoIIGA"/>
    <property type="match status" value="1"/>
</dbReference>
<evidence type="ECO:0000256" key="3">
    <source>
        <dbReference type="SAM" id="Phobius"/>
    </source>
</evidence>
<dbReference type="GO" id="GO:0005886">
    <property type="term" value="C:plasma membrane"/>
    <property type="evidence" value="ECO:0007669"/>
    <property type="project" value="UniProtKB-SubCell"/>
</dbReference>
<gene>
    <name evidence="4" type="primary">spoIIGA</name>
    <name evidence="4" type="ORF">GCM10007971_01770</name>
</gene>
<feature type="transmembrane region" description="Helical" evidence="3">
    <location>
        <begin position="130"/>
        <end position="147"/>
    </location>
</feature>
<keyword evidence="5" id="KW-1185">Reference proteome</keyword>
<dbReference type="RefSeq" id="WP_188855651.1">
    <property type="nucleotide sequence ID" value="NZ_BMOS01000001.1"/>
</dbReference>
<evidence type="ECO:0000256" key="1">
    <source>
        <dbReference type="PIRNR" id="PIRNR018571"/>
    </source>
</evidence>
<dbReference type="GO" id="GO:0030435">
    <property type="term" value="P:sporulation resulting in formation of a cellular spore"/>
    <property type="evidence" value="ECO:0007669"/>
    <property type="project" value="UniProtKB-KW"/>
</dbReference>
<feature type="active site" evidence="2">
    <location>
        <position position="183"/>
    </location>
</feature>
<dbReference type="AlphaFoldDB" id="A0A918CYE9"/>
<dbReference type="EMBL" id="BMOS01000001">
    <property type="protein sequence ID" value="GGN49312.1"/>
    <property type="molecule type" value="Genomic_DNA"/>
</dbReference>
<evidence type="ECO:0000313" key="4">
    <source>
        <dbReference type="EMBL" id="GGN49312.1"/>
    </source>
</evidence>
<protein>
    <recommendedName>
        <fullName evidence="1">Sporulation sigma-E factor-processing peptidase</fullName>
        <ecNumber evidence="1">3.4.23.-</ecNumber>
    </recommendedName>
    <alternativeName>
        <fullName evidence="1">Membrane-associated aspartic protease</fullName>
    </alternativeName>
    <alternativeName>
        <fullName evidence="1">Stage II sporulation protein GA</fullName>
    </alternativeName>
</protein>
<keyword evidence="1" id="KW-1003">Cell membrane</keyword>
<comment type="function">
    <text evidence="1">Probable aspartic protease that is responsible for the proteolytic cleavage of the RNA polymerase sigma E factor (SigE/spoIIGB) to yield the active peptide in the mother cell during sporulation. Responds to a signal from the forespore that is triggered by the extracellular signal protein SpoIIR.</text>
</comment>
<keyword evidence="3" id="KW-1133">Transmembrane helix</keyword>
<feature type="transmembrane region" description="Helical" evidence="3">
    <location>
        <begin position="57"/>
        <end position="78"/>
    </location>
</feature>
<reference evidence="4" key="2">
    <citation type="submission" date="2020-09" db="EMBL/GenBank/DDBJ databases">
        <authorList>
            <person name="Sun Q."/>
            <person name="Ohkuma M."/>
        </authorList>
    </citation>
    <scope>NUCLEOTIDE SEQUENCE</scope>
    <source>
        <strain evidence="4">JCM 17251</strain>
    </source>
</reference>
<evidence type="ECO:0000313" key="5">
    <source>
        <dbReference type="Proteomes" id="UP000624041"/>
    </source>
</evidence>
<comment type="caution">
    <text evidence="4">The sequence shown here is derived from an EMBL/GenBank/DDBJ whole genome shotgun (WGS) entry which is preliminary data.</text>
</comment>
<dbReference type="InterPro" id="IPR005081">
    <property type="entry name" value="SpoIIGA"/>
</dbReference>
<dbReference type="EC" id="3.4.23.-" evidence="1"/>
<keyword evidence="1" id="KW-0645">Protease</keyword>
<evidence type="ECO:0000256" key="2">
    <source>
        <dbReference type="PIRSR" id="PIRSR018571-1"/>
    </source>
</evidence>
<accession>A0A918CYE9</accession>
<dbReference type="GO" id="GO:0006508">
    <property type="term" value="P:proteolysis"/>
    <property type="evidence" value="ECO:0007669"/>
    <property type="project" value="UniProtKB-KW"/>
</dbReference>
<feature type="transmembrane region" description="Helical" evidence="3">
    <location>
        <begin position="6"/>
        <end position="22"/>
    </location>
</feature>
<keyword evidence="1 3" id="KW-0472">Membrane</keyword>
<feature type="transmembrane region" description="Helical" evidence="3">
    <location>
        <begin position="90"/>
        <end position="110"/>
    </location>
</feature>
<comment type="similarity">
    <text evidence="1">Belongs to the peptidase U4 family.</text>
</comment>
<dbReference type="Pfam" id="PF03419">
    <property type="entry name" value="Peptidase_U4"/>
    <property type="match status" value="1"/>
</dbReference>
<organism evidence="4 5">
    <name type="scientific">Oceanobacillus indicireducens</name>
    <dbReference type="NCBI Taxonomy" id="1004261"/>
    <lineage>
        <taxon>Bacteria</taxon>
        <taxon>Bacillati</taxon>
        <taxon>Bacillota</taxon>
        <taxon>Bacilli</taxon>
        <taxon>Bacillales</taxon>
        <taxon>Bacillaceae</taxon>
        <taxon>Oceanobacillus</taxon>
    </lineage>
</organism>
<dbReference type="NCBIfam" id="TIGR02854">
    <property type="entry name" value="spore_II_GA"/>
    <property type="match status" value="1"/>
</dbReference>
<comment type="subcellular location">
    <subcellularLocation>
        <location evidence="1">Cell membrane</location>
    </subcellularLocation>
</comment>
<reference evidence="4" key="1">
    <citation type="journal article" date="2014" name="Int. J. Syst. Evol. Microbiol.">
        <title>Complete genome sequence of Corynebacterium casei LMG S-19264T (=DSM 44701T), isolated from a smear-ripened cheese.</title>
        <authorList>
            <consortium name="US DOE Joint Genome Institute (JGI-PGF)"/>
            <person name="Walter F."/>
            <person name="Albersmeier A."/>
            <person name="Kalinowski J."/>
            <person name="Ruckert C."/>
        </authorList>
    </citation>
    <scope>NUCLEOTIDE SEQUENCE</scope>
    <source>
        <strain evidence="4">JCM 17251</strain>
    </source>
</reference>
<dbReference type="GO" id="GO:0030436">
    <property type="term" value="P:asexual sporulation"/>
    <property type="evidence" value="ECO:0007669"/>
    <property type="project" value="InterPro"/>
</dbReference>
<sequence>MAIYLDAVWLLNFLLDYMLLLLTDKLAKLHTSRYRLAFGAFVASLIVPLSIYYPNSFFTSVIGKVIFSIIIILSSFGFKTIYRLVKLVTLFYMMSFAVGGGLIALHFLIQQPITVSETGFVTYNKGFGDPLSWLFIVVCFPLVWIFTKQRMDKHVQDKIRYDATIPVTLKINGVSHSTESFIDSGNQLVDPFTKKPVIICDETFLSPWFDKKDWEQLMIAHETLDMDKIPRQWVDQLRIIPYQGVEGGNGFLFTIIPDDITIYYDNKEIYTTDFLVGIQFGNLTGDGSYHCLLQPELIKTAIHYSA</sequence>
<keyword evidence="3" id="KW-0812">Transmembrane</keyword>